<feature type="transmembrane region" description="Helical" evidence="1">
    <location>
        <begin position="83"/>
        <end position="103"/>
    </location>
</feature>
<organism evidence="2 3">
    <name type="scientific">Gigaspora rosea</name>
    <dbReference type="NCBI Taxonomy" id="44941"/>
    <lineage>
        <taxon>Eukaryota</taxon>
        <taxon>Fungi</taxon>
        <taxon>Fungi incertae sedis</taxon>
        <taxon>Mucoromycota</taxon>
        <taxon>Glomeromycotina</taxon>
        <taxon>Glomeromycetes</taxon>
        <taxon>Diversisporales</taxon>
        <taxon>Gigasporaceae</taxon>
        <taxon>Gigaspora</taxon>
    </lineage>
</organism>
<evidence type="ECO:0000313" key="3">
    <source>
        <dbReference type="Proteomes" id="UP000266673"/>
    </source>
</evidence>
<dbReference type="EMBL" id="QKWP01000619">
    <property type="protein sequence ID" value="RIB17269.1"/>
    <property type="molecule type" value="Genomic_DNA"/>
</dbReference>
<dbReference type="AlphaFoldDB" id="A0A397V8M3"/>
<evidence type="ECO:0000256" key="1">
    <source>
        <dbReference type="SAM" id="Phobius"/>
    </source>
</evidence>
<dbReference type="OrthoDB" id="2443682at2759"/>
<reference evidence="2 3" key="1">
    <citation type="submission" date="2018-06" db="EMBL/GenBank/DDBJ databases">
        <title>Comparative genomics reveals the genomic features of Rhizophagus irregularis, R. cerebriforme, R. diaphanum and Gigaspora rosea, and their symbiotic lifestyle signature.</title>
        <authorList>
            <person name="Morin E."/>
            <person name="San Clemente H."/>
            <person name="Chen E.C.H."/>
            <person name="De La Providencia I."/>
            <person name="Hainaut M."/>
            <person name="Kuo A."/>
            <person name="Kohler A."/>
            <person name="Murat C."/>
            <person name="Tang N."/>
            <person name="Roy S."/>
            <person name="Loubradou J."/>
            <person name="Henrissat B."/>
            <person name="Grigoriev I.V."/>
            <person name="Corradi N."/>
            <person name="Roux C."/>
            <person name="Martin F.M."/>
        </authorList>
    </citation>
    <scope>NUCLEOTIDE SEQUENCE [LARGE SCALE GENOMIC DNA]</scope>
    <source>
        <strain evidence="2 3">DAOM 194757</strain>
    </source>
</reference>
<keyword evidence="1" id="KW-0812">Transmembrane</keyword>
<name>A0A397V8M3_9GLOM</name>
<sequence length="187" mass="21882">MSKATQERNDLDYGPIKKPDIFGTYSNEGYFWELLYGEISNGPFVDSVQAKTHKNLNRIKLEKFAKDSWDNAYRYYVTKQSSLNSTLFLGIFLELFIVDRKYLPLFRLRRLFIVELLVQKNSSSTASIINLILVLLTYHKLLQDNFMLIKSIDMKLVIDDSEEEDENDKINFYLAPTSNTPRSSHKF</sequence>
<proteinExistence type="predicted"/>
<comment type="caution">
    <text evidence="2">The sequence shown here is derived from an EMBL/GenBank/DDBJ whole genome shotgun (WGS) entry which is preliminary data.</text>
</comment>
<protein>
    <submittedName>
        <fullName evidence="2">Uncharacterized protein</fullName>
    </submittedName>
</protein>
<evidence type="ECO:0000313" key="2">
    <source>
        <dbReference type="EMBL" id="RIB17269.1"/>
    </source>
</evidence>
<keyword evidence="1" id="KW-1133">Transmembrane helix</keyword>
<keyword evidence="1" id="KW-0472">Membrane</keyword>
<accession>A0A397V8M3</accession>
<gene>
    <name evidence="2" type="ORF">C2G38_2187803</name>
</gene>
<keyword evidence="3" id="KW-1185">Reference proteome</keyword>
<dbReference type="Proteomes" id="UP000266673">
    <property type="component" value="Unassembled WGS sequence"/>
</dbReference>